<reference evidence="1 2" key="1">
    <citation type="journal article" date="2020" name="Phytopathology">
        <title>Genome Sequence Resources of Colletotrichum truncatum, C. plurivorum, C. musicola, and C. sojae: Four Species Pathogenic to Soybean (Glycine max).</title>
        <authorList>
            <person name="Rogerio F."/>
            <person name="Boufleur T.R."/>
            <person name="Ciampi-Guillardi M."/>
            <person name="Sukno S.A."/>
            <person name="Thon M.R."/>
            <person name="Massola Junior N.S."/>
            <person name="Baroncelli R."/>
        </authorList>
    </citation>
    <scope>NUCLEOTIDE SEQUENCE [LARGE SCALE GENOMIC DNA]</scope>
    <source>
        <strain evidence="1 2">CMES1059</strain>
    </source>
</reference>
<name>A0ACC3ZAC3_COLTU</name>
<comment type="caution">
    <text evidence="1">The sequence shown here is derived from an EMBL/GenBank/DDBJ whole genome shotgun (WGS) entry which is preliminary data.</text>
</comment>
<gene>
    <name evidence="1" type="ORF">CTRU02_203799</name>
</gene>
<protein>
    <submittedName>
        <fullName evidence="1">Short-chain dehydrogenase</fullName>
    </submittedName>
</protein>
<accession>A0ACC3ZAC3</accession>
<organism evidence="1 2">
    <name type="scientific">Colletotrichum truncatum</name>
    <name type="common">Anthracnose fungus</name>
    <name type="synonym">Colletotrichum capsici</name>
    <dbReference type="NCBI Taxonomy" id="5467"/>
    <lineage>
        <taxon>Eukaryota</taxon>
        <taxon>Fungi</taxon>
        <taxon>Dikarya</taxon>
        <taxon>Ascomycota</taxon>
        <taxon>Pezizomycotina</taxon>
        <taxon>Sordariomycetes</taxon>
        <taxon>Hypocreomycetidae</taxon>
        <taxon>Glomerellales</taxon>
        <taxon>Glomerellaceae</taxon>
        <taxon>Colletotrichum</taxon>
        <taxon>Colletotrichum truncatum species complex</taxon>
    </lineage>
</organism>
<evidence type="ECO:0000313" key="1">
    <source>
        <dbReference type="EMBL" id="KAL0941036.1"/>
    </source>
</evidence>
<keyword evidence="2" id="KW-1185">Reference proteome</keyword>
<dbReference type="Proteomes" id="UP000805649">
    <property type="component" value="Unassembled WGS sequence"/>
</dbReference>
<sequence length="250" mass="26521">MASKSFYAIIAGAGSGTGRAAAVRFAKAYPVVLLARKPESYNDIVNEIKQSGGQAFGITADATDDAAVNAAFETIKKELPGSKLAAAIYNINGGFARKPFLELKKEELEASLDAAPKGFFTFAQKTLPLLLDSVADSPHPPSLIITGATASVKGSAYFGSFAAGKFALRALGQSLAREFGPKGVHVSHAIIDGGIDTPWGKGVAFNDGVEDGKISPDAVFKIAETYWHLHTQHRSAFTQEVDIRPYVEKF</sequence>
<proteinExistence type="predicted"/>
<evidence type="ECO:0000313" key="2">
    <source>
        <dbReference type="Proteomes" id="UP000805649"/>
    </source>
</evidence>
<dbReference type="EMBL" id="VUJX02000002">
    <property type="protein sequence ID" value="KAL0941036.1"/>
    <property type="molecule type" value="Genomic_DNA"/>
</dbReference>